<dbReference type="NCBIfam" id="NF001808">
    <property type="entry name" value="PRK00522.1"/>
    <property type="match status" value="1"/>
</dbReference>
<dbReference type="InterPro" id="IPR002065">
    <property type="entry name" value="TPX"/>
</dbReference>
<dbReference type="EC" id="1.11.1.24" evidence="3"/>
<evidence type="ECO:0000313" key="6">
    <source>
        <dbReference type="Proteomes" id="UP001165395"/>
    </source>
</evidence>
<evidence type="ECO:0000256" key="1">
    <source>
        <dbReference type="ARBA" id="ARBA00023157"/>
    </source>
</evidence>
<comment type="miscellaneous">
    <text evidence="3">The active site is a conserved redox-active cysteine residue, the peroxidatic cysteine (C(P)), which makes the nucleophilic attack on the peroxide substrate. The peroxide oxidizes the C(P)-SH to cysteine sulfenic acid (C(P)-SOH), which then reacts with another cysteine residue, the resolving cysteine (C(R)), to form a disulfide bridge. The disulfide is subsequently reduced by an appropriate electron donor to complete the catalytic cycle. In this atypical 2-Cys peroxiredoxin, C(R) is present in the same subunit to form an intramolecular disulfide. The disulfide is subsequently reduced by thioredoxin.</text>
</comment>
<accession>A0ABS8D5B6</accession>
<dbReference type="CDD" id="cd03014">
    <property type="entry name" value="PRX_Atyp2cys"/>
    <property type="match status" value="1"/>
</dbReference>
<keyword evidence="3" id="KW-0049">Antioxidant</keyword>
<comment type="caution">
    <text evidence="5">The sequence shown here is derived from an EMBL/GenBank/DDBJ whole genome shotgun (WGS) entry which is preliminary data.</text>
</comment>
<feature type="active site" description="Cysteine sulfenic acid (-SOH) intermediate" evidence="3">
    <location>
        <position position="60"/>
    </location>
</feature>
<evidence type="ECO:0000259" key="4">
    <source>
        <dbReference type="PROSITE" id="PS51352"/>
    </source>
</evidence>
<dbReference type="PROSITE" id="PS51352">
    <property type="entry name" value="THIOREDOXIN_2"/>
    <property type="match status" value="1"/>
</dbReference>
<organism evidence="5 6">
    <name type="scientific">Leeia speluncae</name>
    <dbReference type="NCBI Taxonomy" id="2884804"/>
    <lineage>
        <taxon>Bacteria</taxon>
        <taxon>Pseudomonadati</taxon>
        <taxon>Pseudomonadota</taxon>
        <taxon>Betaproteobacteria</taxon>
        <taxon>Neisseriales</taxon>
        <taxon>Leeiaceae</taxon>
        <taxon>Leeia</taxon>
    </lineage>
</organism>
<keyword evidence="3 5" id="KW-0560">Oxidoreductase</keyword>
<dbReference type="SUPFAM" id="SSF52833">
    <property type="entry name" value="Thioredoxin-like"/>
    <property type="match status" value="1"/>
</dbReference>
<evidence type="ECO:0000256" key="2">
    <source>
        <dbReference type="ARBA" id="ARBA00023284"/>
    </source>
</evidence>
<comment type="catalytic activity">
    <reaction evidence="3">
        <text>a hydroperoxide + [thioredoxin]-dithiol = an alcohol + [thioredoxin]-disulfide + H2O</text>
        <dbReference type="Rhea" id="RHEA:62620"/>
        <dbReference type="Rhea" id="RHEA-COMP:10698"/>
        <dbReference type="Rhea" id="RHEA-COMP:10700"/>
        <dbReference type="ChEBI" id="CHEBI:15377"/>
        <dbReference type="ChEBI" id="CHEBI:29950"/>
        <dbReference type="ChEBI" id="CHEBI:30879"/>
        <dbReference type="ChEBI" id="CHEBI:35924"/>
        <dbReference type="ChEBI" id="CHEBI:50058"/>
        <dbReference type="EC" id="1.11.1.24"/>
    </reaction>
</comment>
<dbReference type="PANTHER" id="PTHR43110:SF1">
    <property type="entry name" value="THIOL PEROXIDASE"/>
    <property type="match status" value="1"/>
</dbReference>
<evidence type="ECO:0000313" key="5">
    <source>
        <dbReference type="EMBL" id="MCB6183415.1"/>
    </source>
</evidence>
<feature type="domain" description="Thioredoxin" evidence="4">
    <location>
        <begin position="18"/>
        <end position="167"/>
    </location>
</feature>
<proteinExistence type="inferred from homology"/>
<keyword evidence="3 5" id="KW-0575">Peroxidase</keyword>
<name>A0ABS8D5B6_9NEIS</name>
<comment type="subunit">
    <text evidence="3">Homodimer.</text>
</comment>
<dbReference type="GO" id="GO:0004601">
    <property type="term" value="F:peroxidase activity"/>
    <property type="evidence" value="ECO:0007669"/>
    <property type="project" value="UniProtKB-KW"/>
</dbReference>
<dbReference type="InterPro" id="IPR013766">
    <property type="entry name" value="Thioredoxin_domain"/>
</dbReference>
<dbReference type="Proteomes" id="UP001165395">
    <property type="component" value="Unassembled WGS sequence"/>
</dbReference>
<evidence type="ECO:0000256" key="3">
    <source>
        <dbReference type="HAMAP-Rule" id="MF_00269"/>
    </source>
</evidence>
<dbReference type="Gene3D" id="3.40.30.10">
    <property type="entry name" value="Glutaredoxin"/>
    <property type="match status" value="1"/>
</dbReference>
<feature type="disulfide bond" description="Redox-active" evidence="3">
    <location>
        <begin position="60"/>
        <end position="94"/>
    </location>
</feature>
<dbReference type="RefSeq" id="WP_227180156.1">
    <property type="nucleotide sequence ID" value="NZ_JAJBZT010000003.1"/>
</dbReference>
<comment type="similarity">
    <text evidence="3">Belongs to the peroxiredoxin family. Tpx subfamily.</text>
</comment>
<dbReference type="InterPro" id="IPR036249">
    <property type="entry name" value="Thioredoxin-like_sf"/>
</dbReference>
<gene>
    <name evidence="3 5" type="primary">tpx</name>
    <name evidence="5" type="ORF">LIN78_07635</name>
</gene>
<dbReference type="PANTHER" id="PTHR43110">
    <property type="entry name" value="THIOL PEROXIDASE"/>
    <property type="match status" value="1"/>
</dbReference>
<keyword evidence="2 3" id="KW-0676">Redox-active center</keyword>
<dbReference type="InterPro" id="IPR013740">
    <property type="entry name" value="Redoxin"/>
</dbReference>
<dbReference type="InterPro" id="IPR050455">
    <property type="entry name" value="Tpx_Peroxidase_subfamily"/>
</dbReference>
<sequence length="172" mass="18686">MSTVLLRGEPVNVGGTFPREGDTAKSFMLVDKNLNDVSLSSFYGKRKILNIVPSLDTAVCLASARKFNEVAGQLDNTVVLVISADLPFAQARSCAAEGLENVITLSSMRGRDFYKDYGVMITDVPLSGLMARAVIVLDEEDKVLHSELVHEITSEPNYDRALKALEPPPTEG</sequence>
<keyword evidence="6" id="KW-1185">Reference proteome</keyword>
<protein>
    <recommendedName>
        <fullName evidence="3">Thiol peroxidase</fullName>
        <shortName evidence="3">Tpx</shortName>
        <ecNumber evidence="3">1.11.1.24</ecNumber>
    </recommendedName>
    <alternativeName>
        <fullName evidence="3">Peroxiredoxin tpx</fullName>
        <shortName evidence="3">Prx</shortName>
    </alternativeName>
    <alternativeName>
        <fullName evidence="3">Thioredoxin peroxidase</fullName>
    </alternativeName>
    <alternativeName>
        <fullName evidence="3">Thioredoxin-dependent peroxiredoxin</fullName>
    </alternativeName>
</protein>
<reference evidence="5" key="1">
    <citation type="submission" date="2021-10" db="EMBL/GenBank/DDBJ databases">
        <title>The complete genome sequence of Leeia sp. TBRC 13508.</title>
        <authorList>
            <person name="Charoenyingcharoen P."/>
            <person name="Yukphan P."/>
        </authorList>
    </citation>
    <scope>NUCLEOTIDE SEQUENCE</scope>
    <source>
        <strain evidence="5">TBRC 13508</strain>
    </source>
</reference>
<dbReference type="Pfam" id="PF08534">
    <property type="entry name" value="Redoxin"/>
    <property type="match status" value="1"/>
</dbReference>
<comment type="function">
    <text evidence="3">Thiol-specific peroxidase that catalyzes the reduction of hydrogen peroxide and organic hydroperoxides to water and alcohols, respectively. Plays a role in cell protection against oxidative stress by detoxifying peroxides.</text>
</comment>
<keyword evidence="1 3" id="KW-1015">Disulfide bond</keyword>
<dbReference type="EMBL" id="JAJBZT010000003">
    <property type="protein sequence ID" value="MCB6183415.1"/>
    <property type="molecule type" value="Genomic_DNA"/>
</dbReference>
<dbReference type="HAMAP" id="MF_00269">
    <property type="entry name" value="Tpx"/>
    <property type="match status" value="1"/>
</dbReference>